<evidence type="ECO:0000313" key="8">
    <source>
        <dbReference type="EMBL" id="KAI5066764.1"/>
    </source>
</evidence>
<feature type="transmembrane region" description="Helical" evidence="7">
    <location>
        <begin position="154"/>
        <end position="171"/>
    </location>
</feature>
<protein>
    <recommendedName>
        <fullName evidence="10">Aquaporin</fullName>
    </recommendedName>
</protein>
<dbReference type="PANTHER" id="PTHR45724:SF13">
    <property type="entry name" value="AQUAPORIN NIP1-1-RELATED"/>
    <property type="match status" value="1"/>
</dbReference>
<dbReference type="GO" id="GO:0015267">
    <property type="term" value="F:channel activity"/>
    <property type="evidence" value="ECO:0007669"/>
    <property type="project" value="InterPro"/>
</dbReference>
<evidence type="ECO:0000256" key="3">
    <source>
        <dbReference type="ARBA" id="ARBA00022692"/>
    </source>
</evidence>
<dbReference type="AlphaFoldDB" id="A0A9D4UG56"/>
<name>A0A9D4UG56_ADICA</name>
<reference evidence="8" key="1">
    <citation type="submission" date="2021-01" db="EMBL/GenBank/DDBJ databases">
        <title>Adiantum capillus-veneris genome.</title>
        <authorList>
            <person name="Fang Y."/>
            <person name="Liao Q."/>
        </authorList>
    </citation>
    <scope>NUCLEOTIDE SEQUENCE</scope>
    <source>
        <strain evidence="8">H3</strain>
        <tissue evidence="8">Leaf</tissue>
    </source>
</reference>
<evidence type="ECO:0000313" key="9">
    <source>
        <dbReference type="Proteomes" id="UP000886520"/>
    </source>
</evidence>
<feature type="transmembrane region" description="Helical" evidence="7">
    <location>
        <begin position="84"/>
        <end position="105"/>
    </location>
</feature>
<dbReference type="PANTHER" id="PTHR45724">
    <property type="entry name" value="AQUAPORIN NIP2-1"/>
    <property type="match status" value="1"/>
</dbReference>
<accession>A0A9D4UG56</accession>
<keyword evidence="5 7" id="KW-0472">Membrane</keyword>
<evidence type="ECO:0000256" key="4">
    <source>
        <dbReference type="ARBA" id="ARBA00022989"/>
    </source>
</evidence>
<feature type="transmembrane region" description="Helical" evidence="7">
    <location>
        <begin position="39"/>
        <end position="63"/>
    </location>
</feature>
<dbReference type="Pfam" id="PF00230">
    <property type="entry name" value="MIP"/>
    <property type="match status" value="1"/>
</dbReference>
<feature type="transmembrane region" description="Helical" evidence="7">
    <location>
        <begin position="125"/>
        <end position="142"/>
    </location>
</feature>
<dbReference type="PRINTS" id="PR00783">
    <property type="entry name" value="MINTRINSICP"/>
</dbReference>
<evidence type="ECO:0000256" key="1">
    <source>
        <dbReference type="ARBA" id="ARBA00004141"/>
    </source>
</evidence>
<dbReference type="InterPro" id="IPR022357">
    <property type="entry name" value="MIP_CS"/>
</dbReference>
<comment type="subcellular location">
    <subcellularLocation>
        <location evidence="1">Membrane</location>
        <topology evidence="1">Multi-pass membrane protein</topology>
    </subcellularLocation>
</comment>
<dbReference type="Gene3D" id="1.20.1080.10">
    <property type="entry name" value="Glycerol uptake facilitator protein"/>
    <property type="match status" value="1"/>
</dbReference>
<comment type="similarity">
    <text evidence="6">Belongs to the MIP/aquaporin (TC 1.A.8) family.</text>
</comment>
<dbReference type="InterPro" id="IPR023271">
    <property type="entry name" value="Aquaporin-like"/>
</dbReference>
<dbReference type="SUPFAM" id="SSF81338">
    <property type="entry name" value="Aquaporin-like"/>
    <property type="match status" value="1"/>
</dbReference>
<keyword evidence="2 6" id="KW-0813">Transport</keyword>
<dbReference type="EMBL" id="JABFUD020000017">
    <property type="protein sequence ID" value="KAI5066764.1"/>
    <property type="molecule type" value="Genomic_DNA"/>
</dbReference>
<evidence type="ECO:0000256" key="7">
    <source>
        <dbReference type="SAM" id="Phobius"/>
    </source>
</evidence>
<evidence type="ECO:0000256" key="6">
    <source>
        <dbReference type="RuleBase" id="RU000477"/>
    </source>
</evidence>
<sequence length="227" mass="23790">MTLLRKATAELVGTFVVVLASCAGSIAAAKEIGYTYAEHGGVAVGSGMAVMLMVWALAPISSAHLNPAVTLGFAAARLFPWREVGVYILSQTIGALLASLSLRVIVHEPTLFFVAINEPLNHPSASITMEFVATFILMLINMKVACNLGENGDLGGSFMIGSTVALLGYYGRPLCGGLSMNPARSLGPALVAMNFNYLYIFIIGPIVGAMLSGLTYTGIKPTKSESI</sequence>
<dbReference type="PROSITE" id="PS00221">
    <property type="entry name" value="MIP"/>
    <property type="match status" value="1"/>
</dbReference>
<dbReference type="Proteomes" id="UP000886520">
    <property type="component" value="Chromosome 17"/>
</dbReference>
<keyword evidence="4 7" id="KW-1133">Transmembrane helix</keyword>
<dbReference type="InterPro" id="IPR034294">
    <property type="entry name" value="Aquaporin_transptr"/>
</dbReference>
<dbReference type="PROSITE" id="PS51257">
    <property type="entry name" value="PROKAR_LIPOPROTEIN"/>
    <property type="match status" value="1"/>
</dbReference>
<keyword evidence="3 6" id="KW-0812">Transmembrane</keyword>
<keyword evidence="9" id="KW-1185">Reference proteome</keyword>
<dbReference type="GO" id="GO:0016020">
    <property type="term" value="C:membrane"/>
    <property type="evidence" value="ECO:0007669"/>
    <property type="project" value="UniProtKB-SubCell"/>
</dbReference>
<gene>
    <name evidence="8" type="ORF">GOP47_0017292</name>
</gene>
<evidence type="ECO:0008006" key="10">
    <source>
        <dbReference type="Google" id="ProtNLM"/>
    </source>
</evidence>
<dbReference type="InterPro" id="IPR000425">
    <property type="entry name" value="MIP"/>
</dbReference>
<feature type="transmembrane region" description="Helical" evidence="7">
    <location>
        <begin position="197"/>
        <end position="219"/>
    </location>
</feature>
<organism evidence="8 9">
    <name type="scientific">Adiantum capillus-veneris</name>
    <name type="common">Maidenhair fern</name>
    <dbReference type="NCBI Taxonomy" id="13818"/>
    <lineage>
        <taxon>Eukaryota</taxon>
        <taxon>Viridiplantae</taxon>
        <taxon>Streptophyta</taxon>
        <taxon>Embryophyta</taxon>
        <taxon>Tracheophyta</taxon>
        <taxon>Polypodiopsida</taxon>
        <taxon>Polypodiidae</taxon>
        <taxon>Polypodiales</taxon>
        <taxon>Pteridineae</taxon>
        <taxon>Pteridaceae</taxon>
        <taxon>Vittarioideae</taxon>
        <taxon>Adiantum</taxon>
    </lineage>
</organism>
<evidence type="ECO:0000256" key="5">
    <source>
        <dbReference type="ARBA" id="ARBA00023136"/>
    </source>
</evidence>
<evidence type="ECO:0000256" key="2">
    <source>
        <dbReference type="ARBA" id="ARBA00022448"/>
    </source>
</evidence>
<comment type="caution">
    <text evidence="8">The sequence shown here is derived from an EMBL/GenBank/DDBJ whole genome shotgun (WGS) entry which is preliminary data.</text>
</comment>
<proteinExistence type="inferred from homology"/>
<dbReference type="OrthoDB" id="3222at2759"/>